<dbReference type="PROSITE" id="PS50119">
    <property type="entry name" value="ZF_BBOX"/>
    <property type="match status" value="2"/>
</dbReference>
<keyword evidence="3" id="KW-0479">Metal-binding</keyword>
<evidence type="ECO:0000259" key="12">
    <source>
        <dbReference type="PROSITE" id="PS51017"/>
    </source>
</evidence>
<name>A0A1U7ZPI0_NELNU</name>
<feature type="domain" description="B box-type" evidence="11">
    <location>
        <begin position="55"/>
        <end position="102"/>
    </location>
</feature>
<protein>
    <submittedName>
        <fullName evidence="14">Zinc finger protein CONSTANS-LIKE 14-like isoform X1</fullName>
    </submittedName>
</protein>
<evidence type="ECO:0000259" key="11">
    <source>
        <dbReference type="PROSITE" id="PS50119"/>
    </source>
</evidence>
<dbReference type="GO" id="GO:0008270">
    <property type="term" value="F:zinc ion binding"/>
    <property type="evidence" value="ECO:0007669"/>
    <property type="project" value="UniProtKB-KW"/>
</dbReference>
<evidence type="ECO:0000313" key="14">
    <source>
        <dbReference type="RefSeq" id="XP_010250572.1"/>
    </source>
</evidence>
<dbReference type="PANTHER" id="PTHR31717">
    <property type="entry name" value="ZINC FINGER PROTEIN CONSTANS-LIKE 10"/>
    <property type="match status" value="1"/>
</dbReference>
<evidence type="ECO:0000256" key="6">
    <source>
        <dbReference type="ARBA" id="ARBA00022833"/>
    </source>
</evidence>
<comment type="subcellular location">
    <subcellularLocation>
        <location evidence="1 9">Nucleus</location>
    </subcellularLocation>
</comment>
<keyword evidence="4" id="KW-0677">Repeat</keyword>
<evidence type="ECO:0000256" key="9">
    <source>
        <dbReference type="PROSITE-ProRule" id="PRU00357"/>
    </source>
</evidence>
<dbReference type="FunCoup" id="A0A1U7ZPI0">
    <property type="interactions" value="1009"/>
</dbReference>
<reference evidence="14" key="1">
    <citation type="submission" date="2025-08" db="UniProtKB">
        <authorList>
            <consortium name="RefSeq"/>
        </authorList>
    </citation>
    <scope>IDENTIFICATION</scope>
</reference>
<dbReference type="KEGG" id="nnu:104592788"/>
<evidence type="ECO:0000256" key="5">
    <source>
        <dbReference type="ARBA" id="ARBA00022771"/>
    </source>
</evidence>
<dbReference type="InParanoid" id="A0A1U7ZPI0"/>
<dbReference type="InterPro" id="IPR010402">
    <property type="entry name" value="CCT_domain"/>
</dbReference>
<accession>A0A1U7ZPI0</accession>
<feature type="compositionally biased region" description="Polar residues" evidence="10">
    <location>
        <begin position="384"/>
        <end position="409"/>
    </location>
</feature>
<gene>
    <name evidence="14" type="primary">LOC104592788</name>
</gene>
<dbReference type="AlphaFoldDB" id="A0A1U7ZPI0"/>
<feature type="compositionally biased region" description="Gly residues" evidence="10">
    <location>
        <begin position="229"/>
        <end position="240"/>
    </location>
</feature>
<keyword evidence="5 8" id="KW-0863">Zinc-finger</keyword>
<dbReference type="PANTHER" id="PTHR31717:SF45">
    <property type="entry name" value="ZINC FINGER PROTEIN CONSTANS-LIKE 14-RELATED"/>
    <property type="match status" value="1"/>
</dbReference>
<dbReference type="CDD" id="cd19821">
    <property type="entry name" value="Bbox1_BBX-like"/>
    <property type="match status" value="2"/>
</dbReference>
<dbReference type="Proteomes" id="UP000189703">
    <property type="component" value="Unplaced"/>
</dbReference>
<dbReference type="RefSeq" id="XP_010250572.1">
    <property type="nucleotide sequence ID" value="XM_010252270.2"/>
</dbReference>
<evidence type="ECO:0000256" key="1">
    <source>
        <dbReference type="ARBA" id="ARBA00004123"/>
    </source>
</evidence>
<evidence type="ECO:0000256" key="10">
    <source>
        <dbReference type="SAM" id="MobiDB-lite"/>
    </source>
</evidence>
<dbReference type="OrthoDB" id="153872at2759"/>
<feature type="region of interest" description="Disordered" evidence="10">
    <location>
        <begin position="373"/>
        <end position="411"/>
    </location>
</feature>
<comment type="similarity">
    <text evidence="2">Belongs to the CONSTANS family.</text>
</comment>
<dbReference type="OMA" id="NIGGTSC"/>
<keyword evidence="6" id="KW-0862">Zinc</keyword>
<evidence type="ECO:0000256" key="2">
    <source>
        <dbReference type="ARBA" id="ARBA00010024"/>
    </source>
</evidence>
<dbReference type="eggNOG" id="ENOG502QW4H">
    <property type="taxonomic scope" value="Eukaryota"/>
</dbReference>
<evidence type="ECO:0000313" key="13">
    <source>
        <dbReference type="Proteomes" id="UP000189703"/>
    </source>
</evidence>
<feature type="domain" description="CCT" evidence="12">
    <location>
        <begin position="451"/>
        <end position="493"/>
    </location>
</feature>
<dbReference type="SMART" id="SM00336">
    <property type="entry name" value="BBOX"/>
    <property type="match status" value="2"/>
</dbReference>
<keyword evidence="13" id="KW-1185">Reference proteome</keyword>
<dbReference type="GO" id="GO:0005634">
    <property type="term" value="C:nucleus"/>
    <property type="evidence" value="ECO:0007669"/>
    <property type="project" value="UniProtKB-SubCell"/>
</dbReference>
<keyword evidence="7 9" id="KW-0539">Nucleus</keyword>
<evidence type="ECO:0000256" key="7">
    <source>
        <dbReference type="ARBA" id="ARBA00023242"/>
    </source>
</evidence>
<sequence length="504" mass="55753">MDQNPNKSRATQSIILCDFCNEEIAVIYCRADSAKLCLFCDQHVHSANALSRKHLRSQICDNCSSQPVSVRCSTDHLVLCQDCDWDAHGSCSLSATHERCPVEGFSGCPSALELSSIWGFNLADKKHAMQLPQSQVSQMGSDNFMMFPNWGSLNSVVSDDSWVYKSAAMTLQDLMLPSENGNSGTSMYPSVPSADIPLLSKKLSSSCGKQTQVIFKQLVELLKRDPVRGDGGGGGDGLGPGTPAQQSNMEDLELPDGGDGATDATQLLHQQTPFTSLLMLSTRMDLREINNRLIEDNIPWDCNPSDQAAQVWDFNLGKSRDHDEAGPLEAQYAASDAGFMFKSYQDLIKETPLPAKKVYDNIYDISYSMAHDNKSSQNNNSNNPAASQGPTTSESNNFPLRKPSSSSSLGKYKTYSGTRDVDFMEQSVFLRSDTLKPATTKADMELLAQNRGNAMLRYKEKKKTRRYDKHIRYESRKARADTRKRVKGRFVKAGEAPDVEIKKS</sequence>
<feature type="region of interest" description="Disordered" evidence="10">
    <location>
        <begin position="226"/>
        <end position="264"/>
    </location>
</feature>
<dbReference type="InterPro" id="IPR000315">
    <property type="entry name" value="Znf_B-box"/>
</dbReference>
<feature type="domain" description="B box-type" evidence="11">
    <location>
        <begin position="12"/>
        <end position="59"/>
    </location>
</feature>
<evidence type="ECO:0000256" key="8">
    <source>
        <dbReference type="PROSITE-ProRule" id="PRU00024"/>
    </source>
</evidence>
<dbReference type="PROSITE" id="PS51017">
    <property type="entry name" value="CCT"/>
    <property type="match status" value="1"/>
</dbReference>
<dbReference type="GeneID" id="104592788"/>
<feature type="region of interest" description="Disordered" evidence="10">
    <location>
        <begin position="461"/>
        <end position="482"/>
    </location>
</feature>
<proteinExistence type="inferred from homology"/>
<dbReference type="InterPro" id="IPR049808">
    <property type="entry name" value="CONSTANS-like_Bbox1"/>
</dbReference>
<evidence type="ECO:0000256" key="3">
    <source>
        <dbReference type="ARBA" id="ARBA00022723"/>
    </source>
</evidence>
<dbReference type="SMR" id="A0A1U7ZPI0"/>
<feature type="compositionally biased region" description="Basic and acidic residues" evidence="10">
    <location>
        <begin position="470"/>
        <end position="482"/>
    </location>
</feature>
<organism evidence="13 14">
    <name type="scientific">Nelumbo nucifera</name>
    <name type="common">Sacred lotus</name>
    <dbReference type="NCBI Taxonomy" id="4432"/>
    <lineage>
        <taxon>Eukaryota</taxon>
        <taxon>Viridiplantae</taxon>
        <taxon>Streptophyta</taxon>
        <taxon>Embryophyta</taxon>
        <taxon>Tracheophyta</taxon>
        <taxon>Spermatophyta</taxon>
        <taxon>Magnoliopsida</taxon>
        <taxon>Proteales</taxon>
        <taxon>Nelumbonaceae</taxon>
        <taxon>Nelumbo</taxon>
    </lineage>
</organism>
<evidence type="ECO:0000256" key="4">
    <source>
        <dbReference type="ARBA" id="ARBA00022737"/>
    </source>
</evidence>
<dbReference type="GO" id="GO:0006355">
    <property type="term" value="P:regulation of DNA-templated transcription"/>
    <property type="evidence" value="ECO:0007669"/>
    <property type="project" value="UniProtKB-ARBA"/>
</dbReference>
<dbReference type="Pfam" id="PF06203">
    <property type="entry name" value="CCT"/>
    <property type="match status" value="1"/>
</dbReference>